<dbReference type="RefSeq" id="WP_124878014.1">
    <property type="nucleotide sequence ID" value="NZ_RQJO01000011.1"/>
</dbReference>
<dbReference type="Proteomes" id="UP000271925">
    <property type="component" value="Unassembled WGS sequence"/>
</dbReference>
<evidence type="ECO:0000256" key="1">
    <source>
        <dbReference type="ARBA" id="ARBA00004651"/>
    </source>
</evidence>
<evidence type="ECO:0000256" key="3">
    <source>
        <dbReference type="ARBA" id="ARBA00022692"/>
    </source>
</evidence>
<dbReference type="AlphaFoldDB" id="A0A3P1BGB8"/>
<sequence length="799" mass="88021">MLRNYLKISLRNIWRNRLSSAISTFGLAVGLASGLLIFLLVNWLFSFDRYHDKADRTYWIVTDVHHDHVVPSDATPRPLGEVLRRNYPFVESAVRMELAFGKIIGTPDGKGGLAKKFEESRNVCFTEPQFFEVFDVEWAKGNQKTALSASNTVVLSERYAQKYFDGADPIGRTIRFDNQTNLTVTGVIKNPPSNTKLGVEVLISYATLPGLTGNPQLMQQWGSPGTLCFVALREGTPVERLTSTFSIIRRNYLAAQEAKRLDFKALPLSDLNHNPQYGGHAPRPILYALIIVGVFLVVAACINFINVATARAIQRSKEVGIRKAVGSTRGQLIGQFLTETTLITLAAVGLALVLTHFNLPLLNNALAMLKADLSVLDVFRPDSLLWFGGLSLGVVLLAGFYPSLVLSRFNPVAALRGQLTTQQVGGLSVRRGLVVGQFFITQLFVIGAIVMTMQVRHMQQIDLGFNKESVLTVPVPTTNVLKQQTLRERLGQIPGVVQVALAGDPPASFRRPPVPFTFDSHTEPEKFPIAVKVGDKAYVSLFKLKLVAGRDFRANDSTANELLVNQAMINQLGLRSPADILDKRLTVFGATRTIVGVVNDFQLGEAHGPIPPTAIINLPTEMTIAALKVAPANLSATVRAVEKVWNEQFSQHVFKAVFVDDLIDQFYTTEKILLGLIQVFSLIAILIGSLGVYGLVTFMAESKTKEIGVRKVLGATRSQLLWLFGREFGKLVLLGFLVAAPLGGWLMNNWLRGYEYRVALSWWIFALTVLLTGGITFLTVSYESIKASLVNPVKSLRSE</sequence>
<evidence type="ECO:0000256" key="5">
    <source>
        <dbReference type="ARBA" id="ARBA00023136"/>
    </source>
</evidence>
<dbReference type="EMBL" id="RQJO01000011">
    <property type="protein sequence ID" value="RRA99981.1"/>
    <property type="molecule type" value="Genomic_DNA"/>
</dbReference>
<feature type="transmembrane region" description="Helical" evidence="6">
    <location>
        <begin position="21"/>
        <end position="45"/>
    </location>
</feature>
<dbReference type="GO" id="GO:0005886">
    <property type="term" value="C:plasma membrane"/>
    <property type="evidence" value="ECO:0007669"/>
    <property type="project" value="UniProtKB-SubCell"/>
</dbReference>
<dbReference type="OrthoDB" id="5933722at2"/>
<evidence type="ECO:0000256" key="4">
    <source>
        <dbReference type="ARBA" id="ARBA00022989"/>
    </source>
</evidence>
<protein>
    <submittedName>
        <fullName evidence="9">ABC transporter permease</fullName>
    </submittedName>
</protein>
<organism evidence="9 10">
    <name type="scientific">Larkinella rosea</name>
    <dbReference type="NCBI Taxonomy" id="2025312"/>
    <lineage>
        <taxon>Bacteria</taxon>
        <taxon>Pseudomonadati</taxon>
        <taxon>Bacteroidota</taxon>
        <taxon>Cytophagia</taxon>
        <taxon>Cytophagales</taxon>
        <taxon>Spirosomataceae</taxon>
        <taxon>Larkinella</taxon>
    </lineage>
</organism>
<dbReference type="PANTHER" id="PTHR30572">
    <property type="entry name" value="MEMBRANE COMPONENT OF TRANSPORTER-RELATED"/>
    <property type="match status" value="1"/>
</dbReference>
<dbReference type="Pfam" id="PF02687">
    <property type="entry name" value="FtsX"/>
    <property type="match status" value="2"/>
</dbReference>
<feature type="domain" description="ABC3 transporter permease C-terminal" evidence="7">
    <location>
        <begin position="290"/>
        <end position="411"/>
    </location>
</feature>
<proteinExistence type="predicted"/>
<feature type="domain" description="ABC3 transporter permease C-terminal" evidence="7">
    <location>
        <begin position="679"/>
        <end position="788"/>
    </location>
</feature>
<keyword evidence="10" id="KW-1185">Reference proteome</keyword>
<feature type="transmembrane region" description="Helical" evidence="6">
    <location>
        <begin position="432"/>
        <end position="453"/>
    </location>
</feature>
<dbReference type="InterPro" id="IPR025857">
    <property type="entry name" value="MacB_PCD"/>
</dbReference>
<evidence type="ECO:0000259" key="8">
    <source>
        <dbReference type="Pfam" id="PF12704"/>
    </source>
</evidence>
<keyword evidence="3 6" id="KW-0812">Transmembrane</keyword>
<comment type="subcellular location">
    <subcellularLocation>
        <location evidence="1">Cell membrane</location>
        <topology evidence="1">Multi-pass membrane protein</topology>
    </subcellularLocation>
</comment>
<evidence type="ECO:0000256" key="6">
    <source>
        <dbReference type="SAM" id="Phobius"/>
    </source>
</evidence>
<evidence type="ECO:0000313" key="9">
    <source>
        <dbReference type="EMBL" id="RRA99981.1"/>
    </source>
</evidence>
<name>A0A3P1BGB8_9BACT</name>
<keyword evidence="2" id="KW-1003">Cell membrane</keyword>
<accession>A0A3P1BGB8</accession>
<evidence type="ECO:0000313" key="10">
    <source>
        <dbReference type="Proteomes" id="UP000271925"/>
    </source>
</evidence>
<keyword evidence="4 6" id="KW-1133">Transmembrane helix</keyword>
<dbReference type="InterPro" id="IPR003838">
    <property type="entry name" value="ABC3_permease_C"/>
</dbReference>
<feature type="transmembrane region" description="Helical" evidence="6">
    <location>
        <begin position="285"/>
        <end position="307"/>
    </location>
</feature>
<gene>
    <name evidence="9" type="ORF">EHT25_25495</name>
</gene>
<feature type="transmembrane region" description="Helical" evidence="6">
    <location>
        <begin position="672"/>
        <end position="699"/>
    </location>
</feature>
<feature type="transmembrane region" description="Helical" evidence="6">
    <location>
        <begin position="384"/>
        <end position="406"/>
    </location>
</feature>
<evidence type="ECO:0000256" key="2">
    <source>
        <dbReference type="ARBA" id="ARBA00022475"/>
    </source>
</evidence>
<dbReference type="InterPro" id="IPR050250">
    <property type="entry name" value="Macrolide_Exporter_MacB"/>
</dbReference>
<feature type="transmembrane region" description="Helical" evidence="6">
    <location>
        <begin position="720"/>
        <end position="740"/>
    </location>
</feature>
<evidence type="ECO:0000259" key="7">
    <source>
        <dbReference type="Pfam" id="PF02687"/>
    </source>
</evidence>
<dbReference type="Pfam" id="PF12704">
    <property type="entry name" value="MacB_PCD"/>
    <property type="match status" value="1"/>
</dbReference>
<feature type="transmembrane region" description="Helical" evidence="6">
    <location>
        <begin position="332"/>
        <end position="354"/>
    </location>
</feature>
<dbReference type="PANTHER" id="PTHR30572:SF18">
    <property type="entry name" value="ABC-TYPE MACROLIDE FAMILY EXPORT SYSTEM PERMEASE COMPONENT 2"/>
    <property type="match status" value="1"/>
</dbReference>
<comment type="caution">
    <text evidence="9">The sequence shown here is derived from an EMBL/GenBank/DDBJ whole genome shotgun (WGS) entry which is preliminary data.</text>
</comment>
<reference evidence="9 10" key="1">
    <citation type="submission" date="2018-11" db="EMBL/GenBank/DDBJ databases">
        <authorList>
            <person name="Zhou Z."/>
            <person name="Wang G."/>
        </authorList>
    </citation>
    <scope>NUCLEOTIDE SEQUENCE [LARGE SCALE GENOMIC DNA]</scope>
    <source>
        <strain evidence="9 10">KCTC52004</strain>
    </source>
</reference>
<dbReference type="GO" id="GO:0022857">
    <property type="term" value="F:transmembrane transporter activity"/>
    <property type="evidence" value="ECO:0007669"/>
    <property type="project" value="TreeGrafter"/>
</dbReference>
<keyword evidence="5 6" id="KW-0472">Membrane</keyword>
<feature type="domain" description="MacB-like periplasmic core" evidence="8">
    <location>
        <begin position="20"/>
        <end position="240"/>
    </location>
</feature>
<feature type="transmembrane region" description="Helical" evidence="6">
    <location>
        <begin position="760"/>
        <end position="780"/>
    </location>
</feature>